<dbReference type="EMBL" id="LCYA01000103">
    <property type="protein sequence ID" value="KWV86258.1"/>
    <property type="molecule type" value="Genomic_DNA"/>
</dbReference>
<evidence type="ECO:0000313" key="2">
    <source>
        <dbReference type="Proteomes" id="UP000061348"/>
    </source>
</evidence>
<reference evidence="1 2" key="1">
    <citation type="submission" date="2015-05" db="EMBL/GenBank/DDBJ databases">
        <title>A genomic and transcriptomic approach to investigate the blue pigment phenotype in Pseudomonas fluorescens.</title>
        <authorList>
            <person name="Andreani N.A."/>
            <person name="Cardazzo B."/>
        </authorList>
    </citation>
    <scope>NUCLEOTIDE SEQUENCE [LARGE SCALE GENOMIC DNA]</scope>
    <source>
        <strain evidence="1 2">Ps_22</strain>
    </source>
</reference>
<comment type="caution">
    <text evidence="1">The sequence shown here is derived from an EMBL/GenBank/DDBJ whole genome shotgun (WGS) entry which is preliminary data.</text>
</comment>
<dbReference type="PATRIC" id="fig|294.194.peg.4701"/>
<name>A0A109LEM1_PSEFL</name>
<evidence type="ECO:0000313" key="1">
    <source>
        <dbReference type="EMBL" id="KWV86258.1"/>
    </source>
</evidence>
<dbReference type="Proteomes" id="UP000061348">
    <property type="component" value="Unassembled WGS sequence"/>
</dbReference>
<organism evidence="1 2">
    <name type="scientific">Pseudomonas fluorescens</name>
    <dbReference type="NCBI Taxonomy" id="294"/>
    <lineage>
        <taxon>Bacteria</taxon>
        <taxon>Pseudomonadati</taxon>
        <taxon>Pseudomonadota</taxon>
        <taxon>Gammaproteobacteria</taxon>
        <taxon>Pseudomonadales</taxon>
        <taxon>Pseudomonadaceae</taxon>
        <taxon>Pseudomonas</taxon>
    </lineage>
</organism>
<gene>
    <name evidence="1" type="ORF">PFLmoz3_04230</name>
</gene>
<accession>A0A109LEM1</accession>
<protein>
    <submittedName>
        <fullName evidence="1">Uncharacterized protein</fullName>
    </submittedName>
</protein>
<sequence length="56" mass="5973">MRGPVATTTALARPLTTLVPMKQMFGKSSRLPWSAASVEADFCVTSPTETPDGFNT</sequence>
<proteinExistence type="predicted"/>
<dbReference type="AlphaFoldDB" id="A0A109LEM1"/>